<sequence>MTSHTKRKFVGNIKFDFDINDINKDNEYGKKPSEVDFEIYTKAFIQTEDKKIIQGFVHLVNGKPIIIPEPEPSILYFTNAESKLTELIKSQSIILESKLFGDLNDLSHTFFNFFQLSSDYIINLFTSIEAYNNSLIPDDFEIRHNRKTYNKERTQRSMDFLSKLKKVIPQIMDKSFVSDFPEKYEFILELKKLRDNVVHTKNMQNGFPASYRELYKSYLDFDFIKSYQIIKEYFNYYQTDWIEECNCDK</sequence>
<organism evidence="1 2">
    <name type="scientific">Hyunsoonleella pacifica</name>
    <dbReference type="NCBI Taxonomy" id="1080224"/>
    <lineage>
        <taxon>Bacteria</taxon>
        <taxon>Pseudomonadati</taxon>
        <taxon>Bacteroidota</taxon>
        <taxon>Flavobacteriia</taxon>
        <taxon>Flavobacteriales</taxon>
        <taxon>Flavobacteriaceae</taxon>
    </lineage>
</organism>
<proteinExistence type="predicted"/>
<dbReference type="OrthoDB" id="788947at2"/>
<dbReference type="EMBL" id="SIRS01000002">
    <property type="protein sequence ID" value="TBN17717.1"/>
    <property type="molecule type" value="Genomic_DNA"/>
</dbReference>
<dbReference type="RefSeq" id="WP_130936007.1">
    <property type="nucleotide sequence ID" value="NZ_BMEE01000001.1"/>
</dbReference>
<evidence type="ECO:0000313" key="2">
    <source>
        <dbReference type="Proteomes" id="UP000292372"/>
    </source>
</evidence>
<comment type="caution">
    <text evidence="1">The sequence shown here is derived from an EMBL/GenBank/DDBJ whole genome shotgun (WGS) entry which is preliminary data.</text>
</comment>
<evidence type="ECO:0000313" key="1">
    <source>
        <dbReference type="EMBL" id="TBN17717.1"/>
    </source>
</evidence>
<gene>
    <name evidence="1" type="ORF">EYD46_05210</name>
</gene>
<dbReference type="AlphaFoldDB" id="A0A4Q9FRJ2"/>
<reference evidence="1 2" key="1">
    <citation type="journal article" date="2015" name="Int. J. Syst. Evol. Microbiol.">
        <title>Hyunsoonleella pacifica sp. nov., isolated from seawater of South Pacific Gyre.</title>
        <authorList>
            <person name="Gao X."/>
            <person name="Zhang Z."/>
            <person name="Dai X."/>
            <person name="Zhang X.H."/>
        </authorList>
    </citation>
    <scope>NUCLEOTIDE SEQUENCE [LARGE SCALE GENOMIC DNA]</scope>
    <source>
        <strain evidence="1 2">SW033</strain>
    </source>
</reference>
<protein>
    <submittedName>
        <fullName evidence="1">Uncharacterized protein</fullName>
    </submittedName>
</protein>
<keyword evidence="2" id="KW-1185">Reference proteome</keyword>
<dbReference type="Proteomes" id="UP000292372">
    <property type="component" value="Unassembled WGS sequence"/>
</dbReference>
<accession>A0A4Q9FRJ2</accession>
<name>A0A4Q9FRJ2_9FLAO</name>